<evidence type="ECO:0000256" key="4">
    <source>
        <dbReference type="ARBA" id="ARBA00023033"/>
    </source>
</evidence>
<proteinExistence type="predicted"/>
<dbReference type="InterPro" id="IPR036661">
    <property type="entry name" value="Luciferase-like_sf"/>
</dbReference>
<gene>
    <name evidence="6" type="ORF">B7R21_14675</name>
</gene>
<dbReference type="GO" id="GO:0004497">
    <property type="term" value="F:monooxygenase activity"/>
    <property type="evidence" value="ECO:0007669"/>
    <property type="project" value="UniProtKB-KW"/>
</dbReference>
<dbReference type="Pfam" id="PF00296">
    <property type="entry name" value="Bac_luciferase"/>
    <property type="match status" value="1"/>
</dbReference>
<evidence type="ECO:0000256" key="1">
    <source>
        <dbReference type="ARBA" id="ARBA00022630"/>
    </source>
</evidence>
<dbReference type="AlphaFoldDB" id="A0A3E0VE39"/>
<keyword evidence="4" id="KW-0503">Monooxygenase</keyword>
<accession>A0A3E0VE39</accession>
<evidence type="ECO:0000259" key="5">
    <source>
        <dbReference type="Pfam" id="PF00296"/>
    </source>
</evidence>
<organism evidence="6 7">
    <name type="scientific">Subtercola boreus</name>
    <dbReference type="NCBI Taxonomy" id="120213"/>
    <lineage>
        <taxon>Bacteria</taxon>
        <taxon>Bacillati</taxon>
        <taxon>Actinomycetota</taxon>
        <taxon>Actinomycetes</taxon>
        <taxon>Micrococcales</taxon>
        <taxon>Microbacteriaceae</taxon>
        <taxon>Subtercola</taxon>
    </lineage>
</organism>
<keyword evidence="2" id="KW-0288">FMN</keyword>
<keyword evidence="1" id="KW-0285">Flavoprotein</keyword>
<dbReference type="PANTHER" id="PTHR30011">
    <property type="entry name" value="ALKANESULFONATE MONOOXYGENASE-RELATED"/>
    <property type="match status" value="1"/>
</dbReference>
<protein>
    <recommendedName>
        <fullName evidence="5">Luciferase-like domain-containing protein</fullName>
    </recommendedName>
</protein>
<dbReference type="Proteomes" id="UP000256709">
    <property type="component" value="Unassembled WGS sequence"/>
</dbReference>
<reference evidence="6 7" key="1">
    <citation type="submission" date="2017-04" db="EMBL/GenBank/DDBJ databases">
        <title>Comparative genome analysis of Subtercola boreus.</title>
        <authorList>
            <person name="Cho Y.-J."/>
            <person name="Cho A."/>
            <person name="Kim O.-S."/>
            <person name="Lee J.-I."/>
        </authorList>
    </citation>
    <scope>NUCLEOTIDE SEQUENCE [LARGE SCALE GENOMIC DNA]</scope>
    <source>
        <strain evidence="6 7">P27444</strain>
    </source>
</reference>
<sequence length="287" mass="29722">MVAWRLEQAPVRAQLDLIAALDAAGADAALLPCESLASPDPILIAGAASRRAPSIGLVPTLMPWLQPPFHTARALGTLDALTSGRAGWFVDTAAPTFSSTDDTDRWNASGVTDDLALEQAADDYLAAVFALWNSWEPGALVADVARGQYVDPAKVHVTNHRGDFFSVRGPLNMPRSPQGRPVVFAASGSGAAAVADVVIAATEADVDGAQEAGCRVLLEVRGEAALAPPPTAADGYLVTGVADGALAGQLIHGVLPALVEARDPATLLRDRLGLPEARFAWTPGENA</sequence>
<feature type="domain" description="Luciferase-like" evidence="5">
    <location>
        <begin position="7"/>
        <end position="212"/>
    </location>
</feature>
<evidence type="ECO:0000256" key="3">
    <source>
        <dbReference type="ARBA" id="ARBA00023002"/>
    </source>
</evidence>
<dbReference type="SUPFAM" id="SSF51679">
    <property type="entry name" value="Bacterial luciferase-like"/>
    <property type="match status" value="1"/>
</dbReference>
<dbReference type="InterPro" id="IPR051260">
    <property type="entry name" value="Diverse_substr_monoxygenases"/>
</dbReference>
<dbReference type="EMBL" id="NBXA01000026">
    <property type="protein sequence ID" value="RFA07738.1"/>
    <property type="molecule type" value="Genomic_DNA"/>
</dbReference>
<dbReference type="OrthoDB" id="3265338at2"/>
<evidence type="ECO:0000313" key="7">
    <source>
        <dbReference type="Proteomes" id="UP000256709"/>
    </source>
</evidence>
<dbReference type="GO" id="GO:0016705">
    <property type="term" value="F:oxidoreductase activity, acting on paired donors, with incorporation or reduction of molecular oxygen"/>
    <property type="evidence" value="ECO:0007669"/>
    <property type="project" value="InterPro"/>
</dbReference>
<dbReference type="Gene3D" id="3.20.20.30">
    <property type="entry name" value="Luciferase-like domain"/>
    <property type="match status" value="1"/>
</dbReference>
<dbReference type="InterPro" id="IPR011251">
    <property type="entry name" value="Luciferase-like_dom"/>
</dbReference>
<dbReference type="PANTHER" id="PTHR30011:SF16">
    <property type="entry name" value="C2H2 FINGER DOMAIN TRANSCRIPTION FACTOR (EUROFUNG)-RELATED"/>
    <property type="match status" value="1"/>
</dbReference>
<evidence type="ECO:0000313" key="6">
    <source>
        <dbReference type="EMBL" id="RFA07738.1"/>
    </source>
</evidence>
<comment type="caution">
    <text evidence="6">The sequence shown here is derived from an EMBL/GenBank/DDBJ whole genome shotgun (WGS) entry which is preliminary data.</text>
</comment>
<keyword evidence="3" id="KW-0560">Oxidoreductase</keyword>
<name>A0A3E0VE39_9MICO</name>
<evidence type="ECO:0000256" key="2">
    <source>
        <dbReference type="ARBA" id="ARBA00022643"/>
    </source>
</evidence>